<evidence type="ECO:0000313" key="1">
    <source>
        <dbReference type="EMBL" id="AEG59353.1"/>
    </source>
</evidence>
<dbReference type="EMBL" id="CP002780">
    <property type="protein sequence ID" value="AEG59353.1"/>
    <property type="molecule type" value="Genomic_DNA"/>
</dbReference>
<organism evidence="1 2">
    <name type="scientific">Desulforamulus ruminis (strain ATCC 23193 / DSM 2154 / NCIMB 8452 / DL)</name>
    <name type="common">Desulfotomaculum ruminis</name>
    <dbReference type="NCBI Taxonomy" id="696281"/>
    <lineage>
        <taxon>Bacteria</taxon>
        <taxon>Bacillati</taxon>
        <taxon>Bacillota</taxon>
        <taxon>Clostridia</taxon>
        <taxon>Eubacteriales</taxon>
        <taxon>Peptococcaceae</taxon>
        <taxon>Desulforamulus</taxon>
    </lineage>
</organism>
<accession>F6DM11</accession>
<keyword evidence="2" id="KW-1185">Reference proteome</keyword>
<protein>
    <recommendedName>
        <fullName evidence="3">Phage protein</fullName>
    </recommendedName>
</protein>
<dbReference type="HOGENOM" id="CLU_175514_1_1_9"/>
<dbReference type="Proteomes" id="UP000009234">
    <property type="component" value="Chromosome"/>
</dbReference>
<evidence type="ECO:0000313" key="2">
    <source>
        <dbReference type="Proteomes" id="UP000009234"/>
    </source>
</evidence>
<proteinExistence type="predicted"/>
<dbReference type="AlphaFoldDB" id="F6DM11"/>
<dbReference type="RefSeq" id="WP_013841124.1">
    <property type="nucleotide sequence ID" value="NC_015589.1"/>
</dbReference>
<name>F6DM11_DESRL</name>
<dbReference type="KEGG" id="dru:Desru_1078"/>
<gene>
    <name evidence="1" type="ordered locus">Desru_1078</name>
</gene>
<sequence length="87" mass="9659">MQNTLGDLNNHLFAQLERLSDEDLKGEELKEEMARAKAVTGLASQIIANGTLVLKARTLQLEYGVEDDSGGDEKKMPKILKAQFLKE</sequence>
<evidence type="ECO:0008006" key="3">
    <source>
        <dbReference type="Google" id="ProtNLM"/>
    </source>
</evidence>
<reference evidence="1 2" key="2">
    <citation type="journal article" date="2012" name="Stand. Genomic Sci.">
        <title>Complete genome sequence of the sulfate-reducing firmicute Desulfotomaculum ruminis type strain (DL(T)).</title>
        <authorList>
            <person name="Spring S."/>
            <person name="Visser M."/>
            <person name="Lu M."/>
            <person name="Copeland A."/>
            <person name="Lapidus A."/>
            <person name="Lucas S."/>
            <person name="Cheng J.F."/>
            <person name="Han C."/>
            <person name="Tapia R."/>
            <person name="Goodwin L.A."/>
            <person name="Pitluck S."/>
            <person name="Ivanova N."/>
            <person name="Land M."/>
            <person name="Hauser L."/>
            <person name="Larimer F."/>
            <person name="Rohde M."/>
            <person name="Goker M."/>
            <person name="Detter J.C."/>
            <person name="Kyrpides N.C."/>
            <person name="Woyke T."/>
            <person name="Schaap P.J."/>
            <person name="Plugge C.M."/>
            <person name="Muyzer G."/>
            <person name="Kuever J."/>
            <person name="Pereira I.A."/>
            <person name="Parshina S.N."/>
            <person name="Bernier-Latmani R."/>
            <person name="Stams A.J."/>
            <person name="Klenk H.P."/>
        </authorList>
    </citation>
    <scope>NUCLEOTIDE SEQUENCE [LARGE SCALE GENOMIC DNA]</scope>
    <source>
        <strain evidence="2">ATCC 23193 / DSM 2154 / NCIB 8452 / DL</strain>
    </source>
</reference>
<dbReference type="STRING" id="696281.Desru_1078"/>
<reference evidence="2" key="1">
    <citation type="submission" date="2011-05" db="EMBL/GenBank/DDBJ databases">
        <title>Complete sequence of Desulfotomaculum ruminis DSM 2154.</title>
        <authorList>
            <person name="Lucas S."/>
            <person name="Copeland A."/>
            <person name="Lapidus A."/>
            <person name="Cheng J.-F."/>
            <person name="Goodwin L."/>
            <person name="Pitluck S."/>
            <person name="Lu M."/>
            <person name="Detter J.C."/>
            <person name="Han C."/>
            <person name="Tapia R."/>
            <person name="Land M."/>
            <person name="Hauser L."/>
            <person name="Kyrpides N."/>
            <person name="Ivanova N."/>
            <person name="Mikhailova N."/>
            <person name="Pagani I."/>
            <person name="Stams A.J.M."/>
            <person name="Plugge C.M."/>
            <person name="Muyzer G."/>
            <person name="Kuever J."/>
            <person name="Parshina S.N."/>
            <person name="Ivanova A.E."/>
            <person name="Nazina T.N."/>
            <person name="Brambilla E."/>
            <person name="Spring S."/>
            <person name="Klenk H.-P."/>
            <person name="Woyke T."/>
        </authorList>
    </citation>
    <scope>NUCLEOTIDE SEQUENCE [LARGE SCALE GENOMIC DNA]</scope>
    <source>
        <strain evidence="2">ATCC 23193 / DSM 2154 / NCIB 8452 / DL</strain>
    </source>
</reference>
<dbReference type="eggNOG" id="ENOG5032Y3I">
    <property type="taxonomic scope" value="Bacteria"/>
</dbReference>